<feature type="region of interest" description="Disordered" evidence="1">
    <location>
        <begin position="445"/>
        <end position="477"/>
    </location>
</feature>
<reference evidence="2 3" key="1">
    <citation type="journal article" date="2018" name="Proc. R. Soc. B">
        <title>A non-coding region near Follistatin controls head colour polymorphism in the Gouldian finch.</title>
        <authorList>
            <person name="Toomey M.B."/>
            <person name="Marques C.I."/>
            <person name="Andrade P."/>
            <person name="Araujo P.M."/>
            <person name="Sabatino S."/>
            <person name="Gazda M.A."/>
            <person name="Afonso S."/>
            <person name="Lopes R.J."/>
            <person name="Corbo J.C."/>
            <person name="Carneiro M."/>
        </authorList>
    </citation>
    <scope>NUCLEOTIDE SEQUENCE [LARGE SCALE GENOMIC DNA]</scope>
    <source>
        <strain evidence="2">Red01</strain>
        <tissue evidence="2">Muscle</tissue>
    </source>
</reference>
<feature type="compositionally biased region" description="Basic and acidic residues" evidence="1">
    <location>
        <begin position="456"/>
        <end position="469"/>
    </location>
</feature>
<comment type="caution">
    <text evidence="2">The sequence shown here is derived from an EMBL/GenBank/DDBJ whole genome shotgun (WGS) entry which is preliminary data.</text>
</comment>
<organism evidence="2 3">
    <name type="scientific">Chloebia gouldiae</name>
    <name type="common">Gouldian finch</name>
    <name type="synonym">Erythrura gouldiae</name>
    <dbReference type="NCBI Taxonomy" id="44316"/>
    <lineage>
        <taxon>Eukaryota</taxon>
        <taxon>Metazoa</taxon>
        <taxon>Chordata</taxon>
        <taxon>Craniata</taxon>
        <taxon>Vertebrata</taxon>
        <taxon>Euteleostomi</taxon>
        <taxon>Archelosauria</taxon>
        <taxon>Archosauria</taxon>
        <taxon>Dinosauria</taxon>
        <taxon>Saurischia</taxon>
        <taxon>Theropoda</taxon>
        <taxon>Coelurosauria</taxon>
        <taxon>Aves</taxon>
        <taxon>Neognathae</taxon>
        <taxon>Neoaves</taxon>
        <taxon>Telluraves</taxon>
        <taxon>Australaves</taxon>
        <taxon>Passeriformes</taxon>
        <taxon>Passeroidea</taxon>
        <taxon>Passeridae</taxon>
        <taxon>Chloebia</taxon>
    </lineage>
</organism>
<evidence type="ECO:0000313" key="3">
    <source>
        <dbReference type="Proteomes" id="UP000276834"/>
    </source>
</evidence>
<feature type="non-terminal residue" evidence="2">
    <location>
        <position position="477"/>
    </location>
</feature>
<dbReference type="AlphaFoldDB" id="A0A3L8T246"/>
<sequence>MALPVTIISRPVGTARSDLFPNQRSTGFGRKLNNAHQLKPEFQSKRKARTTTITSITANNATKKRWDNLTAKAALSTHSSSEAFNLRSLLNTWHTGAAIQGSSSMFPPEDTSSMSVLSQVHLSGHTSQFGSWLQEREAYPKHVIHKYIEREMSQSGRENWAFQSVRTLAIQDYNKVYYSIRKESQSESWHTAVLQLFTKAMWKQETCKGLVPPKHSPPHTHGVLGFAPGSRDHIPIAKAQSSARRVLVAQPEQQTWFNSLDQLTSKSHKYHQRRKREDEEETGGQLQSQMAAASVNIFLGQNVSLQFGASGFISYCPSRHSYALPPQSLKHFTRTAVAFLQSDTQLDHVEPTDLPNLVHEMIPQAVVLAHLNKFIYPLKQTKQGSIITGETIAAFSSTPLAALLSLRAAHSFLAGERLRLWTVYIALISAALTGCLTRSCHTTLIKPPTNTAPPTGEEHSTRRAEERLQNHSHFVFT</sequence>
<dbReference type="EMBL" id="QUSF01000001">
    <property type="protein sequence ID" value="RLW13332.1"/>
    <property type="molecule type" value="Genomic_DNA"/>
</dbReference>
<name>A0A3L8T246_CHLGU</name>
<gene>
    <name evidence="2" type="ORF">DV515_00000220</name>
</gene>
<proteinExistence type="predicted"/>
<dbReference type="Proteomes" id="UP000276834">
    <property type="component" value="Unassembled WGS sequence"/>
</dbReference>
<keyword evidence="3" id="KW-1185">Reference proteome</keyword>
<feature type="region of interest" description="Disordered" evidence="1">
    <location>
        <begin position="267"/>
        <end position="287"/>
    </location>
</feature>
<protein>
    <submittedName>
        <fullName evidence="2">Uncharacterized protein</fullName>
    </submittedName>
</protein>
<evidence type="ECO:0000256" key="1">
    <source>
        <dbReference type="SAM" id="MobiDB-lite"/>
    </source>
</evidence>
<accession>A0A3L8T246</accession>
<evidence type="ECO:0000313" key="2">
    <source>
        <dbReference type="EMBL" id="RLW13332.1"/>
    </source>
</evidence>